<accession>A0AAE1IMQ6</accession>
<dbReference type="GO" id="GO:0043531">
    <property type="term" value="F:ADP binding"/>
    <property type="evidence" value="ECO:0007669"/>
    <property type="project" value="InterPro"/>
</dbReference>
<feature type="domain" description="NB-ARC" evidence="4">
    <location>
        <begin position="173"/>
        <end position="350"/>
    </location>
</feature>
<dbReference type="Pfam" id="PF23559">
    <property type="entry name" value="WHD_DRP"/>
    <property type="match status" value="1"/>
</dbReference>
<feature type="domain" description="Disease resistance protein winged helix" evidence="6">
    <location>
        <begin position="436"/>
        <end position="506"/>
    </location>
</feature>
<dbReference type="PANTHER" id="PTHR23155">
    <property type="entry name" value="DISEASE RESISTANCE PROTEIN RP"/>
    <property type="match status" value="1"/>
</dbReference>
<feature type="domain" description="Disease resistance N-terminal" evidence="5">
    <location>
        <begin position="5"/>
        <end position="89"/>
    </location>
</feature>
<dbReference type="InterPro" id="IPR042197">
    <property type="entry name" value="Apaf_helical"/>
</dbReference>
<evidence type="ECO:0000256" key="2">
    <source>
        <dbReference type="ARBA" id="ARBA00022741"/>
    </source>
</evidence>
<organism evidence="8 9">
    <name type="scientific">Acacia crassicarpa</name>
    <name type="common">northern wattle</name>
    <dbReference type="NCBI Taxonomy" id="499986"/>
    <lineage>
        <taxon>Eukaryota</taxon>
        <taxon>Viridiplantae</taxon>
        <taxon>Streptophyta</taxon>
        <taxon>Embryophyta</taxon>
        <taxon>Tracheophyta</taxon>
        <taxon>Spermatophyta</taxon>
        <taxon>Magnoliopsida</taxon>
        <taxon>eudicotyledons</taxon>
        <taxon>Gunneridae</taxon>
        <taxon>Pentapetalae</taxon>
        <taxon>rosids</taxon>
        <taxon>fabids</taxon>
        <taxon>Fabales</taxon>
        <taxon>Fabaceae</taxon>
        <taxon>Caesalpinioideae</taxon>
        <taxon>mimosoid clade</taxon>
        <taxon>Acacieae</taxon>
        <taxon>Acacia</taxon>
    </lineage>
</organism>
<dbReference type="Gene3D" id="1.20.5.4130">
    <property type="match status" value="1"/>
</dbReference>
<evidence type="ECO:0000259" key="6">
    <source>
        <dbReference type="Pfam" id="PF23559"/>
    </source>
</evidence>
<evidence type="ECO:0000259" key="4">
    <source>
        <dbReference type="Pfam" id="PF00931"/>
    </source>
</evidence>
<reference evidence="8" key="1">
    <citation type="submission" date="2023-10" db="EMBL/GenBank/DDBJ databases">
        <title>Chromosome-level genome of the transformable northern wattle, Acacia crassicarpa.</title>
        <authorList>
            <person name="Massaro I."/>
            <person name="Sinha N.R."/>
            <person name="Poethig S."/>
            <person name="Leichty A.R."/>
        </authorList>
    </citation>
    <scope>NUCLEOTIDE SEQUENCE</scope>
    <source>
        <strain evidence="8">Acra3RX</strain>
        <tissue evidence="8">Leaf</tissue>
    </source>
</reference>
<evidence type="ECO:0000313" key="8">
    <source>
        <dbReference type="EMBL" id="KAK4252690.1"/>
    </source>
</evidence>
<dbReference type="AlphaFoldDB" id="A0AAE1IMQ6"/>
<gene>
    <name evidence="8" type="ORF">QN277_014434</name>
</gene>
<dbReference type="SUPFAM" id="SSF52058">
    <property type="entry name" value="L domain-like"/>
    <property type="match status" value="1"/>
</dbReference>
<comment type="caution">
    <text evidence="8">The sequence shown here is derived from an EMBL/GenBank/DDBJ whole genome shotgun (WGS) entry which is preliminary data.</text>
</comment>
<dbReference type="SUPFAM" id="SSF52540">
    <property type="entry name" value="P-loop containing nucleoside triphosphate hydrolases"/>
    <property type="match status" value="1"/>
</dbReference>
<dbReference type="PANTHER" id="PTHR23155:SF1205">
    <property type="entry name" value="DISEASE RESISTANCE PROTEIN RPM1"/>
    <property type="match status" value="1"/>
</dbReference>
<name>A0AAE1IMQ6_9FABA</name>
<dbReference type="Gene3D" id="1.10.10.10">
    <property type="entry name" value="Winged helix-like DNA-binding domain superfamily/Winged helix DNA-binding domain"/>
    <property type="match status" value="1"/>
</dbReference>
<dbReference type="InterPro" id="IPR055414">
    <property type="entry name" value="LRR_R13L4/SHOC2-like"/>
</dbReference>
<dbReference type="EMBL" id="JAWXYG010000022">
    <property type="protein sequence ID" value="KAK4252690.1"/>
    <property type="molecule type" value="Genomic_DNA"/>
</dbReference>
<dbReference type="InterPro" id="IPR058922">
    <property type="entry name" value="WHD_DRP"/>
</dbReference>
<dbReference type="Gene3D" id="1.10.8.430">
    <property type="entry name" value="Helical domain of apoptotic protease-activating factors"/>
    <property type="match status" value="1"/>
</dbReference>
<dbReference type="InterPro" id="IPR038005">
    <property type="entry name" value="RX-like_CC"/>
</dbReference>
<proteinExistence type="predicted"/>
<dbReference type="InterPro" id="IPR027417">
    <property type="entry name" value="P-loop_NTPase"/>
</dbReference>
<keyword evidence="3" id="KW-0611">Plant defense</keyword>
<protein>
    <recommendedName>
        <fullName evidence="10">Disease resistance protein RPM1-like</fullName>
    </recommendedName>
</protein>
<dbReference type="Proteomes" id="UP001293593">
    <property type="component" value="Unassembled WGS sequence"/>
</dbReference>
<dbReference type="GO" id="GO:0098542">
    <property type="term" value="P:defense response to other organism"/>
    <property type="evidence" value="ECO:0007669"/>
    <property type="project" value="TreeGrafter"/>
</dbReference>
<dbReference type="CDD" id="cd14798">
    <property type="entry name" value="RX-CC_like"/>
    <property type="match status" value="1"/>
</dbReference>
<keyword evidence="1" id="KW-0677">Repeat</keyword>
<dbReference type="FunFam" id="1.10.10.10:FF:000322">
    <property type="entry name" value="Probable disease resistance protein At1g63360"/>
    <property type="match status" value="1"/>
</dbReference>
<dbReference type="InterPro" id="IPR002182">
    <property type="entry name" value="NB-ARC"/>
</dbReference>
<keyword evidence="9" id="KW-1185">Reference proteome</keyword>
<dbReference type="Pfam" id="PF23598">
    <property type="entry name" value="LRR_14"/>
    <property type="match status" value="1"/>
</dbReference>
<feature type="domain" description="Disease resistance R13L4/SHOC-2-like LRR" evidence="7">
    <location>
        <begin position="551"/>
        <end position="878"/>
    </location>
</feature>
<evidence type="ECO:0000259" key="5">
    <source>
        <dbReference type="Pfam" id="PF18052"/>
    </source>
</evidence>
<dbReference type="InterPro" id="IPR044974">
    <property type="entry name" value="Disease_R_plants"/>
</dbReference>
<evidence type="ECO:0000256" key="1">
    <source>
        <dbReference type="ARBA" id="ARBA00022737"/>
    </source>
</evidence>
<dbReference type="Pfam" id="PF18052">
    <property type="entry name" value="Rx_N"/>
    <property type="match status" value="1"/>
</dbReference>
<dbReference type="Pfam" id="PF00931">
    <property type="entry name" value="NB-ARC"/>
    <property type="match status" value="1"/>
</dbReference>
<dbReference type="InterPro" id="IPR032675">
    <property type="entry name" value="LRR_dom_sf"/>
</dbReference>
<dbReference type="InterPro" id="IPR036388">
    <property type="entry name" value="WH-like_DNA-bd_sf"/>
</dbReference>
<evidence type="ECO:0000256" key="3">
    <source>
        <dbReference type="ARBA" id="ARBA00022821"/>
    </source>
</evidence>
<evidence type="ECO:0000313" key="9">
    <source>
        <dbReference type="Proteomes" id="UP001293593"/>
    </source>
</evidence>
<dbReference type="PRINTS" id="PR00364">
    <property type="entry name" value="DISEASERSIST"/>
</dbReference>
<dbReference type="InterPro" id="IPR041118">
    <property type="entry name" value="Rx_N"/>
</dbReference>
<keyword evidence="2" id="KW-0547">Nucleotide-binding</keyword>
<dbReference type="Gene3D" id="3.80.10.10">
    <property type="entry name" value="Ribonuclease Inhibitor"/>
    <property type="match status" value="1"/>
</dbReference>
<dbReference type="FunFam" id="3.40.50.300:FF:001091">
    <property type="entry name" value="Probable disease resistance protein At1g61300"/>
    <property type="match status" value="1"/>
</dbReference>
<sequence>MADKAVQYVLQNLVPLFESELKLFSWVGKNDAENQKGRLELIRALLRDPDELEGSDEELKIWARQVRDVVHKTEDLLDELELLETHNHSDVFSVSLSKISCCIRNMKARYRIFSELKDMDCRMRNILSDHQRFLSRYEAAARASNSISAVNTRHDQRGDALLLDSNDLVGMDRHKTQFIEWLVKGCSSRKVISVTGMGGLGKTTLVKKVYDDPEVKRHFKTCVWITVSQSSSTEELLKDTVKKLFHEIRRPVPEGLESMRSDQLKMIIKELLKKRRYLVVFDDMWHMYEWEAVKHALPNNTCGSRVMITTRKTDLASISCIESKGKVYNMHCLPEDEAWDLFCRKTFPDHSCPSYLMSICKSILRKCEGLPLAIVAVSGILATKDRCAIDEWDMICHSLGAELRGNDKLDNLKKVLGLSFSDLPYHLKQCILYLSVFPEAYLIKRMRLIRLWIAEGFIEAKEGRTLEEVAEDYLKELLSRNLIQVAKTTSDGRVKTLRFHAVLREILILKSKDQNFASIVKETSAAWPEKARRLSVHSTLPKGQYQRSVSQLRSLFMFRVAEKFSLQELFPGGFRLLNVLDFEKTPLKQFPVQITDLYHLKYLSLRKTKVKTIPSSIGKLQNLETLDVKYSSVTELPADITKLHKLRHLLVYHYRTKVRSYAHSKCGFKAFHEIGNLHSLQKLCFMEVDQCCGTIMKQLEGLIQLRRLGIMKLREEDGKAFCSAIKKLTNLRALSVTSEGENKVINLRCLRSPHPFLQRLYLSGRLHELPMWIPSLYSLVKLILKWSNLKHDPLVYLQDLPNLAHLELLQVYDGGTLCFESGKFKKLKVLGLDKFDELRQLIVGEGAMPCLEKLIIQRCELLKNVPSGIQHLTKLKVLEFFDMPDELIMTLYPDGRGEDYWKVAHIPEVYFTYWRDGAWDVYALESFKESCARSGIVMRSHEHRNLWKF</sequence>
<evidence type="ECO:0008006" key="10">
    <source>
        <dbReference type="Google" id="ProtNLM"/>
    </source>
</evidence>
<dbReference type="Gene3D" id="3.40.50.300">
    <property type="entry name" value="P-loop containing nucleotide triphosphate hydrolases"/>
    <property type="match status" value="1"/>
</dbReference>
<evidence type="ECO:0000259" key="7">
    <source>
        <dbReference type="Pfam" id="PF23598"/>
    </source>
</evidence>